<keyword evidence="1" id="KW-0472">Membrane</keyword>
<proteinExistence type="predicted"/>
<organism evidence="2 3">
    <name type="scientific">Amycolatopsis sulphurea</name>
    <dbReference type="NCBI Taxonomy" id="76022"/>
    <lineage>
        <taxon>Bacteria</taxon>
        <taxon>Bacillati</taxon>
        <taxon>Actinomycetota</taxon>
        <taxon>Actinomycetes</taxon>
        <taxon>Pseudonocardiales</taxon>
        <taxon>Pseudonocardiaceae</taxon>
        <taxon>Amycolatopsis</taxon>
    </lineage>
</organism>
<accession>A0A2A9F7I7</accession>
<keyword evidence="1" id="KW-0812">Transmembrane</keyword>
<dbReference type="RefSeq" id="WP_098511091.1">
    <property type="nucleotide sequence ID" value="NZ_JBIAKZ010000015.1"/>
</dbReference>
<feature type="transmembrane region" description="Helical" evidence="1">
    <location>
        <begin position="102"/>
        <end position="127"/>
    </location>
</feature>
<feature type="transmembrane region" description="Helical" evidence="1">
    <location>
        <begin position="59"/>
        <end position="81"/>
    </location>
</feature>
<evidence type="ECO:0000256" key="1">
    <source>
        <dbReference type="SAM" id="Phobius"/>
    </source>
</evidence>
<feature type="transmembrane region" description="Helical" evidence="1">
    <location>
        <begin position="147"/>
        <end position="165"/>
    </location>
</feature>
<gene>
    <name evidence="2" type="ORF">ATK36_2158</name>
</gene>
<evidence type="ECO:0000313" key="2">
    <source>
        <dbReference type="EMBL" id="PFG47138.1"/>
    </source>
</evidence>
<dbReference type="EMBL" id="PDJK01000002">
    <property type="protein sequence ID" value="PFG47138.1"/>
    <property type="molecule type" value="Genomic_DNA"/>
</dbReference>
<comment type="caution">
    <text evidence="2">The sequence shown here is derived from an EMBL/GenBank/DDBJ whole genome shotgun (WGS) entry which is preliminary data.</text>
</comment>
<feature type="transmembrane region" description="Helical" evidence="1">
    <location>
        <begin position="226"/>
        <end position="247"/>
    </location>
</feature>
<feature type="transmembrane region" description="Helical" evidence="1">
    <location>
        <begin position="172"/>
        <end position="190"/>
    </location>
</feature>
<keyword evidence="1" id="KW-1133">Transmembrane helix</keyword>
<reference evidence="2 3" key="1">
    <citation type="submission" date="2017-10" db="EMBL/GenBank/DDBJ databases">
        <title>Sequencing the genomes of 1000 actinobacteria strains.</title>
        <authorList>
            <person name="Klenk H.-P."/>
        </authorList>
    </citation>
    <scope>NUCLEOTIDE SEQUENCE [LARGE SCALE GENOMIC DNA]</scope>
    <source>
        <strain evidence="2 3">DSM 46092</strain>
    </source>
</reference>
<sequence>MTKLAIASEWTKFWSVRATWWCLGSGALMMTLYAVVSGLSQQPDGDRPQAAHGIALTGAVYLVEFFVIAAATLFVTSEYASGSIRSTLQWVPVRSRVIVAKAAVLVPVLFAFGVLVSALGTGVATLAMSNGGLPSTFGQATSTALGMGAYFALLGLLCQGIAFMLRSAAGTLVMTIVLLLPLPLVLSQSVSREASDYFPAFAGIYSMVPSGENEPLFGGVPPYSPLIGVLVCLAWAAAGLFGGTMLLKRRDA</sequence>
<dbReference type="AlphaFoldDB" id="A0A2A9F7I7"/>
<evidence type="ECO:0000313" key="3">
    <source>
        <dbReference type="Proteomes" id="UP000243542"/>
    </source>
</evidence>
<protein>
    <submittedName>
        <fullName evidence="2">ABC-2 family transporter</fullName>
    </submittedName>
</protein>
<feature type="transmembrane region" description="Helical" evidence="1">
    <location>
        <begin position="20"/>
        <end position="39"/>
    </location>
</feature>
<dbReference type="Proteomes" id="UP000243542">
    <property type="component" value="Unassembled WGS sequence"/>
</dbReference>
<keyword evidence="3" id="KW-1185">Reference proteome</keyword>
<name>A0A2A9F7I7_9PSEU</name>
<dbReference type="Pfam" id="PF12730">
    <property type="entry name" value="ABC2_membrane_4"/>
    <property type="match status" value="1"/>
</dbReference>